<evidence type="ECO:0000256" key="1">
    <source>
        <dbReference type="ARBA" id="ARBA00004141"/>
    </source>
</evidence>
<comment type="similarity">
    <text evidence="6">Belongs to the ABC-2 integral membrane protein family.</text>
</comment>
<evidence type="ECO:0000259" key="7">
    <source>
        <dbReference type="PROSITE" id="PS51012"/>
    </source>
</evidence>
<sequence>MPEPAFASAGPFCALTQARDTITMIDRGIRLSRRNIEAMFTALMLPVALMLMFVYLFGGALSVGTAYVDYVVPGVIALCAGFGSATTAVSISQDMKSGIVDRFRSMDIGAVAMIAGHVVASVLRNLASTVLIFVVAIAIGFRPHASVLGWLVVFGLLAAFMVAISWIAAATGLLASSPEAANGFSFFVMFLPYASSAFVPIGTMPSWLRGFAGHQPCTPLIESVRALLAGHGAGSHTVTALGWCAVILVAAMALSALAFRRKTR</sequence>
<reference evidence="8 9" key="1">
    <citation type="submission" date="2020-10" db="EMBL/GenBank/DDBJ databases">
        <title>Identification of Nocardia species via Next-generation sequencing and recognition of intraspecies genetic diversity.</title>
        <authorList>
            <person name="Li P."/>
            <person name="Li P."/>
            <person name="Lu B."/>
        </authorList>
    </citation>
    <scope>NUCLEOTIDE SEQUENCE [LARGE SCALE GENOMIC DNA]</scope>
    <source>
        <strain evidence="8 9">N-11</strain>
    </source>
</reference>
<dbReference type="EMBL" id="JADLRE010000014">
    <property type="protein sequence ID" value="MBF6227215.1"/>
    <property type="molecule type" value="Genomic_DNA"/>
</dbReference>
<feature type="transmembrane region" description="Helical" evidence="6">
    <location>
        <begin position="111"/>
        <end position="141"/>
    </location>
</feature>
<evidence type="ECO:0000256" key="2">
    <source>
        <dbReference type="ARBA" id="ARBA00022692"/>
    </source>
</evidence>
<evidence type="ECO:0000256" key="4">
    <source>
        <dbReference type="ARBA" id="ARBA00023136"/>
    </source>
</evidence>
<dbReference type="InterPro" id="IPR047817">
    <property type="entry name" value="ABC2_TM_bact-type"/>
</dbReference>
<protein>
    <recommendedName>
        <fullName evidence="6">Transport permease protein</fullName>
    </recommendedName>
</protein>
<keyword evidence="6" id="KW-0813">Transport</keyword>
<dbReference type="InterPro" id="IPR000412">
    <property type="entry name" value="ABC_2_transport"/>
</dbReference>
<keyword evidence="9" id="KW-1185">Reference proteome</keyword>
<evidence type="ECO:0000313" key="8">
    <source>
        <dbReference type="EMBL" id="MBF6227215.1"/>
    </source>
</evidence>
<name>A0ABS0CA25_9NOCA</name>
<keyword evidence="5" id="KW-0046">Antibiotic resistance</keyword>
<feature type="transmembrane region" description="Helical" evidence="6">
    <location>
        <begin position="70"/>
        <end position="91"/>
    </location>
</feature>
<evidence type="ECO:0000256" key="3">
    <source>
        <dbReference type="ARBA" id="ARBA00022989"/>
    </source>
</evidence>
<comment type="caution">
    <text evidence="8">The sequence shown here is derived from an EMBL/GenBank/DDBJ whole genome shotgun (WGS) entry which is preliminary data.</text>
</comment>
<keyword evidence="4 6" id="KW-0472">Membrane</keyword>
<organism evidence="8 9">
    <name type="scientific">Nocardia abscessus</name>
    <dbReference type="NCBI Taxonomy" id="120957"/>
    <lineage>
        <taxon>Bacteria</taxon>
        <taxon>Bacillati</taxon>
        <taxon>Actinomycetota</taxon>
        <taxon>Actinomycetes</taxon>
        <taxon>Mycobacteriales</taxon>
        <taxon>Nocardiaceae</taxon>
        <taxon>Nocardia</taxon>
    </lineage>
</organism>
<dbReference type="PANTHER" id="PTHR43229:SF2">
    <property type="entry name" value="NODULATION PROTEIN J"/>
    <property type="match status" value="1"/>
</dbReference>
<keyword evidence="3 6" id="KW-1133">Transmembrane helix</keyword>
<keyword evidence="6" id="KW-1003">Cell membrane</keyword>
<evidence type="ECO:0000256" key="5">
    <source>
        <dbReference type="ARBA" id="ARBA00023251"/>
    </source>
</evidence>
<dbReference type="Pfam" id="PF01061">
    <property type="entry name" value="ABC2_membrane"/>
    <property type="match status" value="1"/>
</dbReference>
<dbReference type="Proteomes" id="UP000807309">
    <property type="component" value="Unassembled WGS sequence"/>
</dbReference>
<evidence type="ECO:0000313" key="9">
    <source>
        <dbReference type="Proteomes" id="UP000807309"/>
    </source>
</evidence>
<dbReference type="RefSeq" id="WP_195034250.1">
    <property type="nucleotide sequence ID" value="NZ_JADLRE010000014.1"/>
</dbReference>
<evidence type="ECO:0000256" key="6">
    <source>
        <dbReference type="RuleBase" id="RU361157"/>
    </source>
</evidence>
<dbReference type="PROSITE" id="PS51012">
    <property type="entry name" value="ABC_TM2"/>
    <property type="match status" value="1"/>
</dbReference>
<feature type="transmembrane region" description="Helical" evidence="6">
    <location>
        <begin position="147"/>
        <end position="169"/>
    </location>
</feature>
<dbReference type="InterPro" id="IPR013525">
    <property type="entry name" value="ABC2_TM"/>
</dbReference>
<dbReference type="PIRSF" id="PIRSF006648">
    <property type="entry name" value="DrrB"/>
    <property type="match status" value="1"/>
</dbReference>
<feature type="transmembrane region" description="Helical" evidence="6">
    <location>
        <begin position="38"/>
        <end position="58"/>
    </location>
</feature>
<proteinExistence type="inferred from homology"/>
<dbReference type="PANTHER" id="PTHR43229">
    <property type="entry name" value="NODULATION PROTEIN J"/>
    <property type="match status" value="1"/>
</dbReference>
<dbReference type="InterPro" id="IPR051784">
    <property type="entry name" value="Nod_factor_ABC_transporter"/>
</dbReference>
<feature type="transmembrane region" description="Helical" evidence="6">
    <location>
        <begin position="240"/>
        <end position="259"/>
    </location>
</feature>
<feature type="domain" description="ABC transmembrane type-2" evidence="7">
    <location>
        <begin position="37"/>
        <end position="262"/>
    </location>
</feature>
<keyword evidence="2 6" id="KW-0812">Transmembrane</keyword>
<accession>A0ABS0CA25</accession>
<gene>
    <name evidence="8" type="ORF">IU470_19165</name>
</gene>
<feature type="transmembrane region" description="Helical" evidence="6">
    <location>
        <begin position="181"/>
        <end position="201"/>
    </location>
</feature>
<comment type="subcellular location">
    <subcellularLocation>
        <location evidence="6">Cell membrane</location>
        <topology evidence="6">Multi-pass membrane protein</topology>
    </subcellularLocation>
    <subcellularLocation>
        <location evidence="1">Membrane</location>
        <topology evidence="1">Multi-pass membrane protein</topology>
    </subcellularLocation>
</comment>